<comment type="subcellular location">
    <subcellularLocation>
        <location evidence="1">Cell membrane</location>
        <topology evidence="1">Multi-pass membrane protein</topology>
    </subcellularLocation>
</comment>
<name>A0ABQ1PUR3_9GAMM</name>
<evidence type="ECO:0000256" key="1">
    <source>
        <dbReference type="ARBA" id="ARBA00004651"/>
    </source>
</evidence>
<evidence type="ECO:0000256" key="3">
    <source>
        <dbReference type="ARBA" id="ARBA00022692"/>
    </source>
</evidence>
<dbReference type="InterPro" id="IPR036866">
    <property type="entry name" value="RibonucZ/Hydroxyglut_hydro"/>
</dbReference>
<evidence type="ECO:0000313" key="9">
    <source>
        <dbReference type="Proteomes" id="UP000638188"/>
    </source>
</evidence>
<evidence type="ECO:0000256" key="2">
    <source>
        <dbReference type="ARBA" id="ARBA00022475"/>
    </source>
</evidence>
<dbReference type="NCBIfam" id="TIGR00360">
    <property type="entry name" value="ComEC_N-term"/>
    <property type="match status" value="1"/>
</dbReference>
<keyword evidence="9" id="KW-1185">Reference proteome</keyword>
<dbReference type="Proteomes" id="UP000638188">
    <property type="component" value="Unassembled WGS sequence"/>
</dbReference>
<dbReference type="InterPro" id="IPR025405">
    <property type="entry name" value="DUF4131"/>
</dbReference>
<feature type="transmembrane region" description="Helical" evidence="6">
    <location>
        <begin position="50"/>
        <end position="65"/>
    </location>
</feature>
<dbReference type="InterPro" id="IPR004797">
    <property type="entry name" value="Competence_ComEC/Rec2"/>
</dbReference>
<dbReference type="InterPro" id="IPR035681">
    <property type="entry name" value="ComA-like_MBL"/>
</dbReference>
<dbReference type="SMART" id="SM00849">
    <property type="entry name" value="Lactamase_B"/>
    <property type="match status" value="1"/>
</dbReference>
<dbReference type="Pfam" id="PF00753">
    <property type="entry name" value="Lactamase_B"/>
    <property type="match status" value="1"/>
</dbReference>
<keyword evidence="4 6" id="KW-1133">Transmembrane helix</keyword>
<feature type="transmembrane region" description="Helical" evidence="6">
    <location>
        <begin position="475"/>
        <end position="494"/>
    </location>
</feature>
<organism evidence="8 9">
    <name type="scientific">Halopseudomonas salina</name>
    <dbReference type="NCBI Taxonomy" id="1323744"/>
    <lineage>
        <taxon>Bacteria</taxon>
        <taxon>Pseudomonadati</taxon>
        <taxon>Pseudomonadota</taxon>
        <taxon>Gammaproteobacteria</taxon>
        <taxon>Pseudomonadales</taxon>
        <taxon>Pseudomonadaceae</taxon>
        <taxon>Halopseudomonas</taxon>
    </lineage>
</organism>
<dbReference type="CDD" id="cd07731">
    <property type="entry name" value="ComA-like_MBL-fold"/>
    <property type="match status" value="1"/>
</dbReference>
<dbReference type="Pfam" id="PF13567">
    <property type="entry name" value="DUF4131"/>
    <property type="match status" value="1"/>
</dbReference>
<evidence type="ECO:0000256" key="6">
    <source>
        <dbReference type="SAM" id="Phobius"/>
    </source>
</evidence>
<dbReference type="InterPro" id="IPR052159">
    <property type="entry name" value="Competence_DNA_uptake"/>
</dbReference>
<dbReference type="Gene3D" id="3.60.15.10">
    <property type="entry name" value="Ribonuclease Z/Hydroxyacylglutathione hydrolase-like"/>
    <property type="match status" value="1"/>
</dbReference>
<keyword evidence="5 6" id="KW-0472">Membrane</keyword>
<evidence type="ECO:0000256" key="4">
    <source>
        <dbReference type="ARBA" id="ARBA00022989"/>
    </source>
</evidence>
<feature type="transmembrane region" description="Helical" evidence="6">
    <location>
        <begin position="441"/>
        <end position="463"/>
    </location>
</feature>
<evidence type="ECO:0000256" key="5">
    <source>
        <dbReference type="ARBA" id="ARBA00023136"/>
    </source>
</evidence>
<accession>A0ABQ1PUR3</accession>
<feature type="transmembrane region" description="Helical" evidence="6">
    <location>
        <begin position="72"/>
        <end position="91"/>
    </location>
</feature>
<dbReference type="Pfam" id="PF03772">
    <property type="entry name" value="Competence"/>
    <property type="match status" value="1"/>
</dbReference>
<sequence>MHGMSGADYCLTAKEGRTLDVFRRPQLMVILPGFFLGLISPLMLEQLPSPWLLGVLSLLIPVVWLKGPDNRLLAAGLTGLVWAVLVHHLVLHERLPDRLDQQTLSIEGRIAGLPEATLTGWRFQLADARIVDTGESLPFMRVHWYAGEPVLQGEYWRFEARVRRPRGMSNPGAFDYEAWLYAQGIGALGSIRSGQRLDGMRYGGVDGMRSHIRDRLLQALGATPGTERLLALIVGDRSVLSREDWQVLQATGTSHLMVISGLHVGLFAAAVFGLVTLAGRLGILHLPFARIWLAAPLAIFAAAIYAALAGFAVPTQRALLMVAMVLLARLLYRQPGPWFFWLLAMCLVVMINPAAPLLAGFWLSFMAVGLLVFGMAGRLDQRGLWWRWGRAQWVIFIGLWPWLLLWGMPGSLIAPLVNILAIPFVSLLVVPAALLGTLLELVLGVPWLLWFAAQLLDGLFLALEQAASLHVPTYLAFPGWINWLLGVAGILALLSPLSRLLWLPALACVPVLLAAPQPRPVEGEFWVTVLDVGQGLSVLVQTRQHALLYDAGARLSSGFDLGEAVVHPALVSLGVTDLDRLLVSHADNDHAGGAQAIIRHMPVGRVVAGQIEDQSPQLQAIACQPGESWSWNAVTFEIIYSAPAPAPANERSCVLRVTTGDSGVLLTGDVGIRGEYQMLAHDLSANLLLAPHHGSRTSSSYALIRAVDPNWVVFSAGHRNRFNHPHPNVVARYRELAVEPVYTSRAGAVRFVFDKDHGGRRDWSWRDSARRFWHE</sequence>
<feature type="transmembrane region" description="Helical" evidence="6">
    <location>
        <begin position="256"/>
        <end position="279"/>
    </location>
</feature>
<dbReference type="PANTHER" id="PTHR30619">
    <property type="entry name" value="DNA INTERNALIZATION/COMPETENCE PROTEIN COMEC/REC2"/>
    <property type="match status" value="1"/>
</dbReference>
<evidence type="ECO:0000313" key="8">
    <source>
        <dbReference type="EMBL" id="GGD04147.1"/>
    </source>
</evidence>
<feature type="transmembrane region" description="Helical" evidence="6">
    <location>
        <begin position="413"/>
        <end position="434"/>
    </location>
</feature>
<feature type="transmembrane region" description="Helical" evidence="6">
    <location>
        <begin position="291"/>
        <end position="308"/>
    </location>
</feature>
<gene>
    <name evidence="8" type="ORF">GCM10007418_24020</name>
</gene>
<keyword evidence="2" id="KW-1003">Cell membrane</keyword>
<protein>
    <submittedName>
        <fullName evidence="8">DNA internalization-related competence protein ComEC/Rec2</fullName>
    </submittedName>
</protein>
<dbReference type="NCBIfam" id="TIGR00361">
    <property type="entry name" value="ComEC_Rec2"/>
    <property type="match status" value="1"/>
</dbReference>
<feature type="transmembrane region" description="Helical" evidence="6">
    <location>
        <begin position="27"/>
        <end position="44"/>
    </location>
</feature>
<keyword evidence="3 6" id="KW-0812">Transmembrane</keyword>
<dbReference type="EMBL" id="BMFF01000004">
    <property type="protein sequence ID" value="GGD04147.1"/>
    <property type="molecule type" value="Genomic_DNA"/>
</dbReference>
<dbReference type="RefSeq" id="WP_150276776.1">
    <property type="nucleotide sequence ID" value="NZ_BMFF01000004.1"/>
</dbReference>
<comment type="caution">
    <text evidence="8">The sequence shown here is derived from an EMBL/GenBank/DDBJ whole genome shotgun (WGS) entry which is preliminary data.</text>
</comment>
<dbReference type="InterPro" id="IPR004477">
    <property type="entry name" value="ComEC_N"/>
</dbReference>
<feature type="transmembrane region" description="Helical" evidence="6">
    <location>
        <begin position="338"/>
        <end position="355"/>
    </location>
</feature>
<feature type="domain" description="Metallo-beta-lactamase" evidence="7">
    <location>
        <begin position="534"/>
        <end position="718"/>
    </location>
</feature>
<dbReference type="SUPFAM" id="SSF56281">
    <property type="entry name" value="Metallo-hydrolase/oxidoreductase"/>
    <property type="match status" value="1"/>
</dbReference>
<evidence type="ECO:0000259" key="7">
    <source>
        <dbReference type="SMART" id="SM00849"/>
    </source>
</evidence>
<feature type="transmembrane region" description="Helical" evidence="6">
    <location>
        <begin position="391"/>
        <end position="407"/>
    </location>
</feature>
<proteinExistence type="predicted"/>
<dbReference type="InterPro" id="IPR001279">
    <property type="entry name" value="Metallo-B-lactamas"/>
</dbReference>
<dbReference type="PANTHER" id="PTHR30619:SF1">
    <property type="entry name" value="RECOMBINATION PROTEIN 2"/>
    <property type="match status" value="1"/>
</dbReference>
<reference evidence="9" key="1">
    <citation type="journal article" date="2019" name="Int. J. Syst. Evol. Microbiol.">
        <title>The Global Catalogue of Microorganisms (GCM) 10K type strain sequencing project: providing services to taxonomists for standard genome sequencing and annotation.</title>
        <authorList>
            <consortium name="The Broad Institute Genomics Platform"/>
            <consortium name="The Broad Institute Genome Sequencing Center for Infectious Disease"/>
            <person name="Wu L."/>
            <person name="Ma J."/>
        </authorList>
    </citation>
    <scope>NUCLEOTIDE SEQUENCE [LARGE SCALE GENOMIC DNA]</scope>
    <source>
        <strain evidence="9">CGMCC 1.12482</strain>
    </source>
</reference>